<organism evidence="1 2">
    <name type="scientific">Paramecium primaurelia</name>
    <dbReference type="NCBI Taxonomy" id="5886"/>
    <lineage>
        <taxon>Eukaryota</taxon>
        <taxon>Sar</taxon>
        <taxon>Alveolata</taxon>
        <taxon>Ciliophora</taxon>
        <taxon>Intramacronucleata</taxon>
        <taxon>Oligohymenophorea</taxon>
        <taxon>Peniculida</taxon>
        <taxon>Parameciidae</taxon>
        <taxon>Paramecium</taxon>
    </lineage>
</organism>
<protein>
    <submittedName>
        <fullName evidence="1">Uncharacterized protein</fullName>
    </submittedName>
</protein>
<dbReference type="EMBL" id="CAJJDM010000094">
    <property type="protein sequence ID" value="CAD8092846.1"/>
    <property type="molecule type" value="Genomic_DNA"/>
</dbReference>
<evidence type="ECO:0000313" key="2">
    <source>
        <dbReference type="Proteomes" id="UP000688137"/>
    </source>
</evidence>
<evidence type="ECO:0000313" key="1">
    <source>
        <dbReference type="EMBL" id="CAD8092846.1"/>
    </source>
</evidence>
<sequence>MGNSSVRTSNAYPQIIYMNPLNNQLSFENQNYLDNTNNQSMVTADFDSPKPNNSNQNITKVYVRRNFRRKAIIVSHSSKSIDETEIQIEN</sequence>
<dbReference type="OMA" id="ITEVIYV"/>
<reference evidence="1" key="1">
    <citation type="submission" date="2021-01" db="EMBL/GenBank/DDBJ databases">
        <authorList>
            <consortium name="Genoscope - CEA"/>
            <person name="William W."/>
        </authorList>
    </citation>
    <scope>NUCLEOTIDE SEQUENCE</scope>
</reference>
<comment type="caution">
    <text evidence="1">The sequence shown here is derived from an EMBL/GenBank/DDBJ whole genome shotgun (WGS) entry which is preliminary data.</text>
</comment>
<keyword evidence="2" id="KW-1185">Reference proteome</keyword>
<gene>
    <name evidence="1" type="ORF">PPRIM_AZ9-3.1.T0910157</name>
</gene>
<dbReference type="AlphaFoldDB" id="A0A8S1NRU9"/>
<proteinExistence type="predicted"/>
<name>A0A8S1NRU9_PARPR</name>
<dbReference type="Proteomes" id="UP000688137">
    <property type="component" value="Unassembled WGS sequence"/>
</dbReference>
<accession>A0A8S1NRU9</accession>